<name>A1CT73_ASPCL</name>
<protein>
    <submittedName>
        <fullName evidence="1">Uncharacterized protein</fullName>
    </submittedName>
</protein>
<dbReference type="GeneID" id="4700258"/>
<dbReference type="HOGENOM" id="CLU_2333236_0_0_1"/>
<evidence type="ECO:0000313" key="1">
    <source>
        <dbReference type="EMBL" id="EAW06510.1"/>
    </source>
</evidence>
<dbReference type="KEGG" id="act:ACLA_082000"/>
<keyword evidence="2" id="KW-1185">Reference proteome</keyword>
<gene>
    <name evidence="1" type="ORF">ACLA_082000</name>
</gene>
<reference evidence="1 2" key="1">
    <citation type="journal article" date="2008" name="PLoS Genet.">
        <title>Genomic islands in the pathogenic filamentous fungus Aspergillus fumigatus.</title>
        <authorList>
            <person name="Fedorova N.D."/>
            <person name="Khaldi N."/>
            <person name="Joardar V.S."/>
            <person name="Maiti R."/>
            <person name="Amedeo P."/>
            <person name="Anderson M.J."/>
            <person name="Crabtree J."/>
            <person name="Silva J.C."/>
            <person name="Badger J.H."/>
            <person name="Albarraq A."/>
            <person name="Angiuoli S."/>
            <person name="Bussey H."/>
            <person name="Bowyer P."/>
            <person name="Cotty P.J."/>
            <person name="Dyer P.S."/>
            <person name="Egan A."/>
            <person name="Galens K."/>
            <person name="Fraser-Liggett C.M."/>
            <person name="Haas B.J."/>
            <person name="Inman J.M."/>
            <person name="Kent R."/>
            <person name="Lemieux S."/>
            <person name="Malavazi I."/>
            <person name="Orvis J."/>
            <person name="Roemer T."/>
            <person name="Ronning C.M."/>
            <person name="Sundaram J.P."/>
            <person name="Sutton G."/>
            <person name="Turner G."/>
            <person name="Venter J.C."/>
            <person name="White O.R."/>
            <person name="Whitty B.R."/>
            <person name="Youngman P."/>
            <person name="Wolfe K.H."/>
            <person name="Goldman G.H."/>
            <person name="Wortman J.R."/>
            <person name="Jiang B."/>
            <person name="Denning D.W."/>
            <person name="Nierman W.C."/>
        </authorList>
    </citation>
    <scope>NUCLEOTIDE SEQUENCE [LARGE SCALE GENOMIC DNA]</scope>
    <source>
        <strain evidence="2">ATCC 1007 / CBS 513.65 / DSM 816 / NCTC 3887 / NRRL 1</strain>
    </source>
</reference>
<sequence length="98" mass="10902">MFYNYALWLLMCPSSVRLRESGERHLFHLSSARYPAREGTAVQGVVPPEAGDVATGMSGEVGSGAYLLDWKGGILGQGGRFSRSIRNRGRRNWFRGIR</sequence>
<evidence type="ECO:0000313" key="2">
    <source>
        <dbReference type="Proteomes" id="UP000006701"/>
    </source>
</evidence>
<dbReference type="RefSeq" id="XP_001267936.1">
    <property type="nucleotide sequence ID" value="XM_001267935.1"/>
</dbReference>
<dbReference type="Proteomes" id="UP000006701">
    <property type="component" value="Unassembled WGS sequence"/>
</dbReference>
<dbReference type="VEuPathDB" id="FungiDB:ACLA_082000"/>
<proteinExistence type="predicted"/>
<organism evidence="1 2">
    <name type="scientific">Aspergillus clavatus (strain ATCC 1007 / CBS 513.65 / DSM 816 / NCTC 3887 / NRRL 1 / QM 1276 / 107)</name>
    <dbReference type="NCBI Taxonomy" id="344612"/>
    <lineage>
        <taxon>Eukaryota</taxon>
        <taxon>Fungi</taxon>
        <taxon>Dikarya</taxon>
        <taxon>Ascomycota</taxon>
        <taxon>Pezizomycotina</taxon>
        <taxon>Eurotiomycetes</taxon>
        <taxon>Eurotiomycetidae</taxon>
        <taxon>Eurotiales</taxon>
        <taxon>Aspergillaceae</taxon>
        <taxon>Aspergillus</taxon>
        <taxon>Aspergillus subgen. Fumigati</taxon>
    </lineage>
</organism>
<dbReference type="OrthoDB" id="2898509at2759"/>
<dbReference type="AlphaFoldDB" id="A1CT73"/>
<accession>A1CT73</accession>
<dbReference type="EMBL" id="DS027060">
    <property type="protein sequence ID" value="EAW06510.1"/>
    <property type="molecule type" value="Genomic_DNA"/>
</dbReference>